<protein>
    <submittedName>
        <fullName evidence="1">Uncharacterized protein</fullName>
    </submittedName>
</protein>
<evidence type="ECO:0000313" key="2">
    <source>
        <dbReference type="Proteomes" id="UP001302602"/>
    </source>
</evidence>
<evidence type="ECO:0000313" key="1">
    <source>
        <dbReference type="EMBL" id="KAK4127873.1"/>
    </source>
</evidence>
<dbReference type="GeneID" id="87823098"/>
<proteinExistence type="predicted"/>
<dbReference type="RefSeq" id="XP_062651644.1">
    <property type="nucleotide sequence ID" value="XM_062786332.1"/>
</dbReference>
<reference evidence="1" key="1">
    <citation type="journal article" date="2023" name="Mol. Phylogenet. Evol.">
        <title>Genome-scale phylogeny and comparative genomics of the fungal order Sordariales.</title>
        <authorList>
            <person name="Hensen N."/>
            <person name="Bonometti L."/>
            <person name="Westerberg I."/>
            <person name="Brannstrom I.O."/>
            <person name="Guillou S."/>
            <person name="Cros-Aarteil S."/>
            <person name="Calhoun S."/>
            <person name="Haridas S."/>
            <person name="Kuo A."/>
            <person name="Mondo S."/>
            <person name="Pangilinan J."/>
            <person name="Riley R."/>
            <person name="LaButti K."/>
            <person name="Andreopoulos B."/>
            <person name="Lipzen A."/>
            <person name="Chen C."/>
            <person name="Yan M."/>
            <person name="Daum C."/>
            <person name="Ng V."/>
            <person name="Clum A."/>
            <person name="Steindorff A."/>
            <person name="Ohm R.A."/>
            <person name="Martin F."/>
            <person name="Silar P."/>
            <person name="Natvig D.O."/>
            <person name="Lalanne C."/>
            <person name="Gautier V."/>
            <person name="Ament-Velasquez S.L."/>
            <person name="Kruys A."/>
            <person name="Hutchinson M.I."/>
            <person name="Powell A.J."/>
            <person name="Barry K."/>
            <person name="Miller A.N."/>
            <person name="Grigoriev I.V."/>
            <person name="Debuchy R."/>
            <person name="Gladieux P."/>
            <person name="Hiltunen Thoren M."/>
            <person name="Johannesson H."/>
        </authorList>
    </citation>
    <scope>NUCLEOTIDE SEQUENCE</scope>
    <source>
        <strain evidence="1">CBS 731.68</strain>
    </source>
</reference>
<gene>
    <name evidence="1" type="ORF">N657DRAFT_232999</name>
</gene>
<accession>A0AAN6U7H3</accession>
<dbReference type="AlphaFoldDB" id="A0AAN6U7H3"/>
<keyword evidence="2" id="KW-1185">Reference proteome</keyword>
<organism evidence="1 2">
    <name type="scientific">Parathielavia appendiculata</name>
    <dbReference type="NCBI Taxonomy" id="2587402"/>
    <lineage>
        <taxon>Eukaryota</taxon>
        <taxon>Fungi</taxon>
        <taxon>Dikarya</taxon>
        <taxon>Ascomycota</taxon>
        <taxon>Pezizomycotina</taxon>
        <taxon>Sordariomycetes</taxon>
        <taxon>Sordariomycetidae</taxon>
        <taxon>Sordariales</taxon>
        <taxon>Chaetomiaceae</taxon>
        <taxon>Parathielavia</taxon>
    </lineage>
</organism>
<reference evidence="1" key="2">
    <citation type="submission" date="2023-05" db="EMBL/GenBank/DDBJ databases">
        <authorList>
            <consortium name="Lawrence Berkeley National Laboratory"/>
            <person name="Steindorff A."/>
            <person name="Hensen N."/>
            <person name="Bonometti L."/>
            <person name="Westerberg I."/>
            <person name="Brannstrom I.O."/>
            <person name="Guillou S."/>
            <person name="Cros-Aarteil S."/>
            <person name="Calhoun S."/>
            <person name="Haridas S."/>
            <person name="Kuo A."/>
            <person name="Mondo S."/>
            <person name="Pangilinan J."/>
            <person name="Riley R."/>
            <person name="Labutti K."/>
            <person name="Andreopoulos B."/>
            <person name="Lipzen A."/>
            <person name="Chen C."/>
            <person name="Yanf M."/>
            <person name="Daum C."/>
            <person name="Ng V."/>
            <person name="Clum A."/>
            <person name="Ohm R."/>
            <person name="Martin F."/>
            <person name="Silar P."/>
            <person name="Natvig D."/>
            <person name="Lalanne C."/>
            <person name="Gautier V."/>
            <person name="Ament-Velasquez S.L."/>
            <person name="Kruys A."/>
            <person name="Hutchinson M.I."/>
            <person name="Powell A.J."/>
            <person name="Barry K."/>
            <person name="Miller A.N."/>
            <person name="Grigoriev I.V."/>
            <person name="Debuchy R."/>
            <person name="Gladieux P."/>
            <person name="Thoren M.H."/>
            <person name="Johannesson H."/>
        </authorList>
    </citation>
    <scope>NUCLEOTIDE SEQUENCE</scope>
    <source>
        <strain evidence="1">CBS 731.68</strain>
    </source>
</reference>
<dbReference type="EMBL" id="MU853224">
    <property type="protein sequence ID" value="KAK4127873.1"/>
    <property type="molecule type" value="Genomic_DNA"/>
</dbReference>
<dbReference type="Proteomes" id="UP001302602">
    <property type="component" value="Unassembled WGS sequence"/>
</dbReference>
<sequence length="151" mass="17149">MSTHHLIILRWPILSTKPDFGLDRQYRVCNPAVIPVSRQSLYSYHCCCFCGNETCMFPWSQLLTCLKARQPSSLECTASVWNGIVNCKLVRTQTSFTGLIYFRYVCMGWLAEATFSQSGMMLEVGQSCINLVHNIDSRKDVKGKPELRLAS</sequence>
<name>A0AAN6U7H3_9PEZI</name>
<comment type="caution">
    <text evidence="1">The sequence shown here is derived from an EMBL/GenBank/DDBJ whole genome shotgun (WGS) entry which is preliminary data.</text>
</comment>